<organism evidence="1 2">
    <name type="scientific">Phlebia brevispora</name>
    <dbReference type="NCBI Taxonomy" id="194682"/>
    <lineage>
        <taxon>Eukaryota</taxon>
        <taxon>Fungi</taxon>
        <taxon>Dikarya</taxon>
        <taxon>Basidiomycota</taxon>
        <taxon>Agaricomycotina</taxon>
        <taxon>Agaricomycetes</taxon>
        <taxon>Polyporales</taxon>
        <taxon>Meruliaceae</taxon>
        <taxon>Phlebia</taxon>
    </lineage>
</organism>
<reference evidence="1" key="1">
    <citation type="submission" date="2022-07" db="EMBL/GenBank/DDBJ databases">
        <title>Genome Sequence of Phlebia brevispora.</title>
        <authorList>
            <person name="Buettner E."/>
        </authorList>
    </citation>
    <scope>NUCLEOTIDE SEQUENCE</scope>
    <source>
        <strain evidence="1">MPL23</strain>
    </source>
</reference>
<name>A0ACC1T955_9APHY</name>
<evidence type="ECO:0000313" key="2">
    <source>
        <dbReference type="Proteomes" id="UP001148662"/>
    </source>
</evidence>
<gene>
    <name evidence="1" type="ORF">NM688_g2314</name>
</gene>
<dbReference type="Proteomes" id="UP001148662">
    <property type="component" value="Unassembled WGS sequence"/>
</dbReference>
<sequence length="620" mass="67732">MSSYHDRHARRPRVPSLNQMDPTQLATFAVSRVPRSPAIAGLVLNHHISGQILAESPPDLINHLTEGLGPDVHEDFRRLSLDVNATIKPATRRLRPLTEIVAQINAAPLPTNVLGSAHSPPPASIDESFSWDFEEENSSGSGGVNSPCSDSTSLQQDSAGDLWDYEDIDTRTTHESLSGFSLESPGPQSDTVESVHPGDVDNMDGADEDSLISERNAALDEVLCVLTDPGLLAVSSAMQRHTADLNATIVGGLSSDTEVVQRISEPDTLLTPSSAYFAIHVNTSFLVRNTRISSHVHVDSSPVHSHHAGRRPTRYEASGTDVAEVLRGGRDWESGDGTGISYVRFKPSSWSGFSSLGHEDCMICTDLYASCYESDAEFTALFLLFCAVVMKCPKQLCRGAGRSTVKISRDEGHAVFHIPFPPSPTDKDLKDEDLDWAPLTLAHELKLVEASKVDIDNKGNTTGKLETAKVKDTYTSPPRRVRGRTASILAPKVSSRSRSRSRARAVSYPPLADKGEATTSPTDTLPADPIPKCSKERVKPIRRPFNVITRSPLSKNEHGHEPIAMIYHCTIPKCGFAASSQEHIREHVRRTSHGWLAPRSKPVRHSDAYYKAVLDETLTF</sequence>
<protein>
    <submittedName>
        <fullName evidence="1">Uncharacterized protein</fullName>
    </submittedName>
</protein>
<evidence type="ECO:0000313" key="1">
    <source>
        <dbReference type="EMBL" id="KAJ3555911.1"/>
    </source>
</evidence>
<proteinExistence type="predicted"/>
<dbReference type="EMBL" id="JANHOG010000288">
    <property type="protein sequence ID" value="KAJ3555911.1"/>
    <property type="molecule type" value="Genomic_DNA"/>
</dbReference>
<comment type="caution">
    <text evidence="1">The sequence shown here is derived from an EMBL/GenBank/DDBJ whole genome shotgun (WGS) entry which is preliminary data.</text>
</comment>
<accession>A0ACC1T955</accession>
<keyword evidence="2" id="KW-1185">Reference proteome</keyword>